<gene>
    <name evidence="3" type="ORF">IQ13_3245</name>
</gene>
<dbReference type="Gene3D" id="2.60.40.10">
    <property type="entry name" value="Immunoglobulins"/>
    <property type="match status" value="3"/>
</dbReference>
<dbReference type="InterPro" id="IPR014756">
    <property type="entry name" value="Ig_E-set"/>
</dbReference>
<dbReference type="OrthoDB" id="9801383at2"/>
<organism evidence="3 4">
    <name type="scientific">Lacibacter cauensis</name>
    <dbReference type="NCBI Taxonomy" id="510947"/>
    <lineage>
        <taxon>Bacteria</taxon>
        <taxon>Pseudomonadati</taxon>
        <taxon>Bacteroidota</taxon>
        <taxon>Chitinophagia</taxon>
        <taxon>Chitinophagales</taxon>
        <taxon>Chitinophagaceae</taxon>
        <taxon>Lacibacter</taxon>
    </lineage>
</organism>
<dbReference type="PANTHER" id="PTHR23361">
    <property type="entry name" value="MUCIN"/>
    <property type="match status" value="1"/>
</dbReference>
<dbReference type="InterPro" id="IPR001304">
    <property type="entry name" value="C-type_lectin-like"/>
</dbReference>
<sequence>MSMLLKRLLFVFFLSVLSQIASAQLTKIYYINSPSQLTKSNHVNCGVHYTDWDNPEFGFKWTDNLPAGVTINSVQIELNMGLNFGYMSTSTNLNGASQGDMMGMTDYWDCMDRTEIISPSITTGDYVRGGLNTFVFDAGWGSLYLCKTPSLNNSFAKVTVSYTPAFPGGAAPTISSLSTGSGLPCSQVTIYGTNFTNSVNYVVFNDALATDFTVISATELVATVPADATSGPIKVLNNGGMATSTDLFTVNTPAAPVITGISATSGTVNNTLVITGTDFSCATAVTIGGTAVKSFTVNSTTQITAIVGYGTTGSVDVTTPGGTGSYGTYTYASPSAAGQMNISGSSSLNNTSANTATIVSPELTVTSNGLIDGFTVSISEGYTAGDELGYSGALPSGISTTGFNSTTGVLVFTGSMLAADWQEFLRRVTFQSTSSICFPERRKVSFTAGNRFYNPLTGHFYEYVNASIDWPDAKNAAAARSFFGRQGYLATITSPAENNFIWKIMNSDAWFGASDDYMQINEAVGSVLYADQSAAEANYYWITGPEKGQQFSINNTPNVTSFNGRYQNWAPGEPNNCCGGEHYAQIYSSGSGQWNDLFPNSLSYIVEYGDMPGDNTSNNVVFTKELAVAGASSGSISGGNVTVCEGTNSTTLTLNNLTGSVEQWEWSYDNFLTAGTAISNNTTSLVVENISQTTYYRAVVNSTSPATCNSLATSAVPVIVAVTEPGTVDAVNNTICEGTQAELTLFGNSGDVLQWQVATDAGFTNPTTINNTTTTLNHTLSTAGTYYFRAQVQNNGCGAAEWSTAKTISVNVGTPPVGGSVNSFEHLAGTQSGTLTLSGNTGTVSKWQASTDNGLIWTDISNTNATYDYTVNSSTQFRAVVTNAGCGSAYSNAGTVRVYANNQYVWKGTNNTDWNTNGNWLENTKPVTGADVIISNTAANHLVIDQQYTLNELDFNGSNRKVQLGNYNLILNNIIGADANNYFQTNGIGQLRKSIANGSSFAFPVGNSTYNPVTISNNTGAGDQFSVRVLDEVYANGSNGSLVTLSRVQRTWDISKANSNAGSGINFVFNWNAGDIPQPLSSAALYHYGTSWDKQTGTTNSTSTSLTYTGYTGSFSPFAVMESSSTLPVSWLSFTAARKEQTVQLQWQTATEQNTKDFVVQHSTGNSSWSSIGTVAAAGNSQSVSNYKFTHLQPVEGSNYYRLIQRDVDGKQSISKTVQVQFTTAARMQVYPTPVTNGVLHVKLPADAVIRIYNSNGSLVLEQKGKAGLQQLQLSLLGKGSYYLRAGTETATILVQ</sequence>
<dbReference type="EMBL" id="VLLE01000005">
    <property type="protein sequence ID" value="TWI80566.1"/>
    <property type="molecule type" value="Genomic_DNA"/>
</dbReference>
<proteinExistence type="predicted"/>
<dbReference type="PROSITE" id="PS50041">
    <property type="entry name" value="C_TYPE_LECTIN_2"/>
    <property type="match status" value="1"/>
</dbReference>
<dbReference type="InterPro" id="IPR026444">
    <property type="entry name" value="Secre_tail"/>
</dbReference>
<feature type="domain" description="C-type lectin" evidence="2">
    <location>
        <begin position="456"/>
        <end position="596"/>
    </location>
</feature>
<dbReference type="Gene3D" id="3.10.100.10">
    <property type="entry name" value="Mannose-Binding Protein A, subunit A"/>
    <property type="match status" value="1"/>
</dbReference>
<comment type="caution">
    <text evidence="3">The sequence shown here is derived from an EMBL/GenBank/DDBJ whole genome shotgun (WGS) entry which is preliminary data.</text>
</comment>
<dbReference type="PANTHER" id="PTHR23361:SF20">
    <property type="entry name" value="MRH DOMAIN-CONTAINING PROTEIN"/>
    <property type="match status" value="1"/>
</dbReference>
<name>A0A562SIH7_9BACT</name>
<feature type="signal peptide" evidence="1">
    <location>
        <begin position="1"/>
        <end position="23"/>
    </location>
</feature>
<keyword evidence="4" id="KW-1185">Reference proteome</keyword>
<reference evidence="3 4" key="1">
    <citation type="journal article" date="2015" name="Stand. Genomic Sci.">
        <title>Genomic Encyclopedia of Bacterial and Archaeal Type Strains, Phase III: the genomes of soil and plant-associated and newly described type strains.</title>
        <authorList>
            <person name="Whitman W.B."/>
            <person name="Woyke T."/>
            <person name="Klenk H.P."/>
            <person name="Zhou Y."/>
            <person name="Lilburn T.G."/>
            <person name="Beck B.J."/>
            <person name="De Vos P."/>
            <person name="Vandamme P."/>
            <person name="Eisen J.A."/>
            <person name="Garrity G."/>
            <person name="Hugenholtz P."/>
            <person name="Kyrpides N.C."/>
        </authorList>
    </citation>
    <scope>NUCLEOTIDE SEQUENCE [LARGE SCALE GENOMIC DNA]</scope>
    <source>
        <strain evidence="3 4">CGMCC 1.7271</strain>
    </source>
</reference>
<dbReference type="RefSeq" id="WP_144887617.1">
    <property type="nucleotide sequence ID" value="NZ_VLLE01000005.1"/>
</dbReference>
<evidence type="ECO:0000313" key="4">
    <source>
        <dbReference type="Proteomes" id="UP000316167"/>
    </source>
</evidence>
<protein>
    <submittedName>
        <fullName evidence="3">Putative secreted protein (Por secretion system target)</fullName>
    </submittedName>
</protein>
<dbReference type="InterPro" id="IPR013783">
    <property type="entry name" value="Ig-like_fold"/>
</dbReference>
<feature type="chain" id="PRO_5021985913" evidence="1">
    <location>
        <begin position="24"/>
        <end position="1296"/>
    </location>
</feature>
<keyword evidence="1" id="KW-0732">Signal</keyword>
<dbReference type="SUPFAM" id="SSF81296">
    <property type="entry name" value="E set domains"/>
    <property type="match status" value="2"/>
</dbReference>
<dbReference type="SMART" id="SM00034">
    <property type="entry name" value="CLECT"/>
    <property type="match status" value="1"/>
</dbReference>
<evidence type="ECO:0000259" key="2">
    <source>
        <dbReference type="PROSITE" id="PS50041"/>
    </source>
</evidence>
<accession>A0A562SIH7</accession>
<dbReference type="CDD" id="cd00102">
    <property type="entry name" value="IPT"/>
    <property type="match status" value="2"/>
</dbReference>
<evidence type="ECO:0000256" key="1">
    <source>
        <dbReference type="SAM" id="SignalP"/>
    </source>
</evidence>
<dbReference type="InterPro" id="IPR016187">
    <property type="entry name" value="CTDL_fold"/>
</dbReference>
<dbReference type="SUPFAM" id="SSF56436">
    <property type="entry name" value="C-type lectin-like"/>
    <property type="match status" value="1"/>
</dbReference>
<dbReference type="Proteomes" id="UP000316167">
    <property type="component" value="Unassembled WGS sequence"/>
</dbReference>
<dbReference type="InterPro" id="IPR016186">
    <property type="entry name" value="C-type_lectin-like/link_sf"/>
</dbReference>
<dbReference type="NCBIfam" id="TIGR04183">
    <property type="entry name" value="Por_Secre_tail"/>
    <property type="match status" value="1"/>
</dbReference>
<evidence type="ECO:0000313" key="3">
    <source>
        <dbReference type="EMBL" id="TWI80566.1"/>
    </source>
</evidence>